<sequence>MNEPAVFDVDGTLCFDGRTVSTDILEALRALRSVRPLVFASARPIRDLYPVLPEDLRKEALIGGNGAFLQRRGGGIDVVGFAPSERDLVDALIEATGCAYLIDGEWNYSYTGEADHRIYRQLDAGALASTVSRAELGTYSKVVLFTEDEAVRERLRSAGLTVTHHPAEGLIDIAPSGISKHAALVKLQLCGDGYTAFGNDANDVELLRHADASFCVGQHELLSFADHHLEPDDVAPAILGLARG</sequence>
<dbReference type="PANTHER" id="PTHR10000:SF53">
    <property type="entry name" value="5-AMINO-6-(5-PHOSPHO-D-RIBITYLAMINO)URACIL PHOSPHATASE YBJI-RELATED"/>
    <property type="match status" value="1"/>
</dbReference>
<dbReference type="Gene3D" id="3.40.50.1000">
    <property type="entry name" value="HAD superfamily/HAD-like"/>
    <property type="match status" value="1"/>
</dbReference>
<dbReference type="AlphaFoldDB" id="A0A7K1LH17"/>
<dbReference type="GO" id="GO:0000287">
    <property type="term" value="F:magnesium ion binding"/>
    <property type="evidence" value="ECO:0007669"/>
    <property type="project" value="TreeGrafter"/>
</dbReference>
<dbReference type="RefSeq" id="WP_129315192.1">
    <property type="nucleotide sequence ID" value="NZ_NOIQ01000004.1"/>
</dbReference>
<name>A0A7K1LH17_9MICC</name>
<reference evidence="1 2" key="1">
    <citation type="submission" date="2019-12" db="EMBL/GenBank/DDBJ databases">
        <authorList>
            <person name="Li J."/>
            <person name="Shi Y."/>
            <person name="Xu G."/>
            <person name="Xiao D."/>
            <person name="Ran X."/>
        </authorList>
    </citation>
    <scope>NUCLEOTIDE SEQUENCE [LARGE SCALE GENOMIC DNA]</scope>
    <source>
        <strain evidence="1 2">JCM 15915</strain>
    </source>
</reference>
<dbReference type="EMBL" id="WOGT01000002">
    <property type="protein sequence ID" value="MUN54481.1"/>
    <property type="molecule type" value="Genomic_DNA"/>
</dbReference>
<evidence type="ECO:0000313" key="1">
    <source>
        <dbReference type="EMBL" id="MUN54481.1"/>
    </source>
</evidence>
<dbReference type="InterPro" id="IPR036412">
    <property type="entry name" value="HAD-like_sf"/>
</dbReference>
<gene>
    <name evidence="1" type="ORF">GMA10_04520</name>
</gene>
<proteinExistence type="predicted"/>
<dbReference type="SUPFAM" id="SSF56784">
    <property type="entry name" value="HAD-like"/>
    <property type="match status" value="1"/>
</dbReference>
<keyword evidence="1" id="KW-0378">Hydrolase</keyword>
<dbReference type="PANTHER" id="PTHR10000">
    <property type="entry name" value="PHOSPHOSERINE PHOSPHATASE"/>
    <property type="match status" value="1"/>
</dbReference>
<dbReference type="Proteomes" id="UP000462152">
    <property type="component" value="Unassembled WGS sequence"/>
</dbReference>
<organism evidence="1 2">
    <name type="scientific">Rothia koreensis</name>
    <dbReference type="NCBI Taxonomy" id="592378"/>
    <lineage>
        <taxon>Bacteria</taxon>
        <taxon>Bacillati</taxon>
        <taxon>Actinomycetota</taxon>
        <taxon>Actinomycetes</taxon>
        <taxon>Micrococcales</taxon>
        <taxon>Micrococcaceae</taxon>
        <taxon>Rothia</taxon>
    </lineage>
</organism>
<keyword evidence="2" id="KW-1185">Reference proteome</keyword>
<dbReference type="OrthoDB" id="1650327at2"/>
<dbReference type="GO" id="GO:0005829">
    <property type="term" value="C:cytosol"/>
    <property type="evidence" value="ECO:0007669"/>
    <property type="project" value="TreeGrafter"/>
</dbReference>
<dbReference type="Pfam" id="PF08282">
    <property type="entry name" value="Hydrolase_3"/>
    <property type="match status" value="1"/>
</dbReference>
<dbReference type="InterPro" id="IPR023214">
    <property type="entry name" value="HAD_sf"/>
</dbReference>
<evidence type="ECO:0000313" key="2">
    <source>
        <dbReference type="Proteomes" id="UP000462152"/>
    </source>
</evidence>
<comment type="caution">
    <text evidence="1">The sequence shown here is derived from an EMBL/GenBank/DDBJ whole genome shotgun (WGS) entry which is preliminary data.</text>
</comment>
<accession>A0A7K1LH17</accession>
<dbReference type="GO" id="GO:0016791">
    <property type="term" value="F:phosphatase activity"/>
    <property type="evidence" value="ECO:0007669"/>
    <property type="project" value="TreeGrafter"/>
</dbReference>
<protein>
    <submittedName>
        <fullName evidence="1">HAD hydrolase family protein</fullName>
    </submittedName>
</protein>
<dbReference type="Gene3D" id="3.30.1240.10">
    <property type="match status" value="1"/>
</dbReference>